<reference evidence="2 3" key="1">
    <citation type="submission" date="2016-10" db="EMBL/GenBank/DDBJ databases">
        <authorList>
            <person name="de Groot N.N."/>
        </authorList>
    </citation>
    <scope>NUCLEOTIDE SEQUENCE [LARGE SCALE GENOMIC DNA]</scope>
    <source>
        <strain evidence="2 3">DSM 16957</strain>
    </source>
</reference>
<feature type="chain" id="PRO_5011723957" description="DUF4920 domain-containing protein" evidence="1">
    <location>
        <begin position="19"/>
        <end position="144"/>
    </location>
</feature>
<keyword evidence="3" id="KW-1185">Reference proteome</keyword>
<dbReference type="Proteomes" id="UP000199603">
    <property type="component" value="Unassembled WGS sequence"/>
</dbReference>
<name>A0A1G7A6C0_9GAMM</name>
<dbReference type="RefSeq" id="WP_091245865.1">
    <property type="nucleotide sequence ID" value="NZ_FNAG01000019.1"/>
</dbReference>
<protein>
    <recommendedName>
        <fullName evidence="4">DUF4920 domain-containing protein</fullName>
    </recommendedName>
</protein>
<feature type="signal peptide" evidence="1">
    <location>
        <begin position="1"/>
        <end position="18"/>
    </location>
</feature>
<proteinExistence type="predicted"/>
<evidence type="ECO:0000256" key="1">
    <source>
        <dbReference type="SAM" id="SignalP"/>
    </source>
</evidence>
<evidence type="ECO:0008006" key="4">
    <source>
        <dbReference type="Google" id="ProtNLM"/>
    </source>
</evidence>
<evidence type="ECO:0000313" key="3">
    <source>
        <dbReference type="Proteomes" id="UP000199603"/>
    </source>
</evidence>
<sequence length="144" mass="15790">MRTTLIAFCLSAVLPALAVAGSYGLEPMPAGEATPVQAAIADFDKHAEGRQKFSGRIVEVCQNKGCWVVLEEEGGSVRVMMHDHKFDVPKDSSGPAVVYGQLQRKELSDDHRQHLQEESTRGMEVAKVEYRIDAYAVEIGETAE</sequence>
<dbReference type="OrthoDB" id="129527at2"/>
<dbReference type="STRING" id="265719.SAMN04488509_11933"/>
<dbReference type="Pfam" id="PF16267">
    <property type="entry name" value="DUF4920"/>
    <property type="match status" value="1"/>
</dbReference>
<gene>
    <name evidence="2" type="ORF">SAMN04488509_11933</name>
</gene>
<dbReference type="InterPro" id="IPR032577">
    <property type="entry name" value="DUF4920"/>
</dbReference>
<accession>A0A1G7A6C0</accession>
<keyword evidence="1" id="KW-0732">Signal</keyword>
<organism evidence="2 3">
    <name type="scientific">Aquimonas voraii</name>
    <dbReference type="NCBI Taxonomy" id="265719"/>
    <lineage>
        <taxon>Bacteria</taxon>
        <taxon>Pseudomonadati</taxon>
        <taxon>Pseudomonadota</taxon>
        <taxon>Gammaproteobacteria</taxon>
        <taxon>Lysobacterales</taxon>
        <taxon>Lysobacteraceae</taxon>
        <taxon>Aquimonas</taxon>
    </lineage>
</organism>
<evidence type="ECO:0000313" key="2">
    <source>
        <dbReference type="EMBL" id="SDE10223.1"/>
    </source>
</evidence>
<dbReference type="EMBL" id="FNAG01000019">
    <property type="protein sequence ID" value="SDE10223.1"/>
    <property type="molecule type" value="Genomic_DNA"/>
</dbReference>
<dbReference type="AlphaFoldDB" id="A0A1G7A6C0"/>